<feature type="compositionally biased region" description="Polar residues" evidence="1">
    <location>
        <begin position="53"/>
        <end position="74"/>
    </location>
</feature>
<dbReference type="InterPro" id="IPR036465">
    <property type="entry name" value="vWFA_dom_sf"/>
</dbReference>
<dbReference type="SUPFAM" id="SSF53300">
    <property type="entry name" value="vWA-like"/>
    <property type="match status" value="1"/>
</dbReference>
<dbReference type="Proteomes" id="UP001241758">
    <property type="component" value="Unassembled WGS sequence"/>
</dbReference>
<evidence type="ECO:0000313" key="5">
    <source>
        <dbReference type="Proteomes" id="UP001241758"/>
    </source>
</evidence>
<organism evidence="4 5">
    <name type="scientific">Actinoplanes sandaracinus</name>
    <dbReference type="NCBI Taxonomy" id="3045177"/>
    <lineage>
        <taxon>Bacteria</taxon>
        <taxon>Bacillati</taxon>
        <taxon>Actinomycetota</taxon>
        <taxon>Actinomycetes</taxon>
        <taxon>Micromonosporales</taxon>
        <taxon>Micromonosporaceae</taxon>
        <taxon>Actinoplanes</taxon>
    </lineage>
</organism>
<feature type="domain" description="VWFA" evidence="3">
    <location>
        <begin position="366"/>
        <end position="564"/>
    </location>
</feature>
<reference evidence="4 5" key="1">
    <citation type="submission" date="2023-05" db="EMBL/GenBank/DDBJ databases">
        <title>Actinoplanes sp. NEAU-A12 genome sequencing.</title>
        <authorList>
            <person name="Wang Z.-S."/>
        </authorList>
    </citation>
    <scope>NUCLEOTIDE SEQUENCE [LARGE SCALE GENOMIC DNA]</scope>
    <source>
        <strain evidence="4 5">NEAU-A12</strain>
    </source>
</reference>
<dbReference type="EMBL" id="JASCTH010000003">
    <property type="protein sequence ID" value="MDI6097943.1"/>
    <property type="molecule type" value="Genomic_DNA"/>
</dbReference>
<dbReference type="SMART" id="SM00327">
    <property type="entry name" value="VWA"/>
    <property type="match status" value="1"/>
</dbReference>
<protein>
    <submittedName>
        <fullName evidence="4">Substrate-binding domain-containing protein</fullName>
    </submittedName>
</protein>
<accession>A0ABT6WE05</accession>
<dbReference type="SUPFAM" id="SSF53850">
    <property type="entry name" value="Periplasmic binding protein-like II"/>
    <property type="match status" value="1"/>
</dbReference>
<dbReference type="Pfam" id="PF13531">
    <property type="entry name" value="SBP_bac_11"/>
    <property type="match status" value="1"/>
</dbReference>
<dbReference type="InterPro" id="IPR002035">
    <property type="entry name" value="VWF_A"/>
</dbReference>
<gene>
    <name evidence="4" type="ORF">QLQ12_04930</name>
</gene>
<keyword evidence="2" id="KW-1133">Transmembrane helix</keyword>
<dbReference type="RefSeq" id="WP_282757392.1">
    <property type="nucleotide sequence ID" value="NZ_JASCTH010000003.1"/>
</dbReference>
<evidence type="ECO:0000259" key="3">
    <source>
        <dbReference type="PROSITE" id="PS50234"/>
    </source>
</evidence>
<feature type="transmembrane region" description="Helical" evidence="2">
    <location>
        <begin position="28"/>
        <end position="50"/>
    </location>
</feature>
<keyword evidence="2" id="KW-0812">Transmembrane</keyword>
<proteinExistence type="predicted"/>
<keyword evidence="5" id="KW-1185">Reference proteome</keyword>
<evidence type="ECO:0000313" key="4">
    <source>
        <dbReference type="EMBL" id="MDI6097943.1"/>
    </source>
</evidence>
<feature type="region of interest" description="Disordered" evidence="1">
    <location>
        <begin position="53"/>
        <end position="76"/>
    </location>
</feature>
<comment type="caution">
    <text evidence="4">The sequence shown here is derived from an EMBL/GenBank/DDBJ whole genome shotgun (WGS) entry which is preliminary data.</text>
</comment>
<evidence type="ECO:0000256" key="2">
    <source>
        <dbReference type="SAM" id="Phobius"/>
    </source>
</evidence>
<dbReference type="PROSITE" id="PS50234">
    <property type="entry name" value="VWFA"/>
    <property type="match status" value="1"/>
</dbReference>
<evidence type="ECO:0000256" key="1">
    <source>
        <dbReference type="SAM" id="MobiDB-lite"/>
    </source>
</evidence>
<dbReference type="Gene3D" id="3.40.50.410">
    <property type="entry name" value="von Willebrand factor, type A domain"/>
    <property type="match status" value="1"/>
</dbReference>
<name>A0ABT6WE05_9ACTN</name>
<feature type="region of interest" description="Disordered" evidence="1">
    <location>
        <begin position="1"/>
        <end position="20"/>
    </location>
</feature>
<sequence length="571" mass="59265">MSDNEWPRQLPAPDHGEWHDPPQARGRVLLAAGLVITVLLVAGGVAWQLMSNGSSQPVTQPSAAPVASATQPSVTPCPDPELTVAVAPEMEPVISQAAATLKPAGQRCSAIQVRAEEPGVTVDAEDQPDVWVPSSSAWLRIAADRKHVYQTSGATLGWSPIVLASPAALTAQYAKDGKTAWAGLIQAVTEDRVPVITMPDPLITTTGLLSVHGVHAATALTTKDPGIAQLRALTLRSRLTEAAADPSALIAQMSRQTDAVTASFQVGVFPVVEQQVTIYQKGGYRIPLIASVPVDGQIEADYPFAVRKGVKAGLAEQLRDAISKSAVTAAGFRTQPTAGGARLPDSAAEMLAPVKQWAQFQSLAFQVLLLIDNSGSMNEKIGAGTATKASLLRESGASAAELFNEQTTIGMWYFGAGSVSDPAHTEVVSIGPIAADVGGKSRREALAEKIGAYGPQASAGTPLYQSVLDGIAVMRPKVQAGRPAVVVVLTDGTDGGTRFAMSHQDFLKRLGAAQDPARPVPVIAVGYGPDANMNALQDMAKATGGQAIAARNPADLASAMAKAFLAARSAT</sequence>
<keyword evidence="2" id="KW-0472">Membrane</keyword>